<feature type="domain" description="Transposase Tc1-like" evidence="1">
    <location>
        <begin position="81"/>
        <end position="151"/>
    </location>
</feature>
<sequence length="169" mass="19272">MQTTSTNIYKSMGHSQELSEFKHGTMIGCHLCSKSIREISFLQNIPRSTVSSIKTKWKQLGTTTTQPQSGRPHKMTDQSQRMLKHTVHRCYQLSAESVAKNLQTSCGLQISTATVHRELHEMGFHGQAAASKPFITKCIAKHCIQWRKAHCHWTLERYLPDCIFPSVQF</sequence>
<accession>A0ABN9DD77</accession>
<dbReference type="SUPFAM" id="SSF46689">
    <property type="entry name" value="Homeodomain-like"/>
    <property type="match status" value="1"/>
</dbReference>
<protein>
    <recommendedName>
        <fullName evidence="1">Transposase Tc1-like domain-containing protein</fullName>
    </recommendedName>
</protein>
<dbReference type="Pfam" id="PF01498">
    <property type="entry name" value="HTH_Tnp_Tc3_2"/>
    <property type="match status" value="1"/>
</dbReference>
<dbReference type="Gene3D" id="1.10.10.10">
    <property type="entry name" value="Winged helix-like DNA-binding domain superfamily/Winged helix DNA-binding domain"/>
    <property type="match status" value="1"/>
</dbReference>
<proteinExistence type="predicted"/>
<name>A0ABN9DD77_9NEOB</name>
<organism evidence="2 3">
    <name type="scientific">Staurois parvus</name>
    <dbReference type="NCBI Taxonomy" id="386267"/>
    <lineage>
        <taxon>Eukaryota</taxon>
        <taxon>Metazoa</taxon>
        <taxon>Chordata</taxon>
        <taxon>Craniata</taxon>
        <taxon>Vertebrata</taxon>
        <taxon>Euteleostomi</taxon>
        <taxon>Amphibia</taxon>
        <taxon>Batrachia</taxon>
        <taxon>Anura</taxon>
        <taxon>Neobatrachia</taxon>
        <taxon>Ranoidea</taxon>
        <taxon>Ranidae</taxon>
        <taxon>Staurois</taxon>
    </lineage>
</organism>
<dbReference type="InterPro" id="IPR036388">
    <property type="entry name" value="WH-like_DNA-bd_sf"/>
</dbReference>
<evidence type="ECO:0000313" key="3">
    <source>
        <dbReference type="Proteomes" id="UP001162483"/>
    </source>
</evidence>
<dbReference type="Proteomes" id="UP001162483">
    <property type="component" value="Unassembled WGS sequence"/>
</dbReference>
<evidence type="ECO:0000259" key="1">
    <source>
        <dbReference type="Pfam" id="PF01498"/>
    </source>
</evidence>
<dbReference type="InterPro" id="IPR002492">
    <property type="entry name" value="Transposase_Tc1-like"/>
</dbReference>
<keyword evidence="3" id="KW-1185">Reference proteome</keyword>
<dbReference type="EMBL" id="CATNWA010014327">
    <property type="protein sequence ID" value="CAI9570519.1"/>
    <property type="molecule type" value="Genomic_DNA"/>
</dbReference>
<gene>
    <name evidence="2" type="ORF">SPARVUS_LOCUS7107430</name>
</gene>
<reference evidence="2" key="1">
    <citation type="submission" date="2023-05" db="EMBL/GenBank/DDBJ databases">
        <authorList>
            <person name="Stuckert A."/>
        </authorList>
    </citation>
    <scope>NUCLEOTIDE SEQUENCE</scope>
</reference>
<dbReference type="InterPro" id="IPR009057">
    <property type="entry name" value="Homeodomain-like_sf"/>
</dbReference>
<evidence type="ECO:0000313" key="2">
    <source>
        <dbReference type="EMBL" id="CAI9570519.1"/>
    </source>
</evidence>
<feature type="non-terminal residue" evidence="2">
    <location>
        <position position="169"/>
    </location>
</feature>
<comment type="caution">
    <text evidence="2">The sequence shown here is derived from an EMBL/GenBank/DDBJ whole genome shotgun (WGS) entry which is preliminary data.</text>
</comment>